<accession>A0A7E5WE88</accession>
<keyword evidence="2" id="KW-1185">Reference proteome</keyword>
<dbReference type="OrthoDB" id="419711at2759"/>
<dbReference type="PANTHER" id="PTHR12242:SF49">
    <property type="entry name" value="HEADBUTT, ISOFORM E"/>
    <property type="match status" value="1"/>
</dbReference>
<proteinExistence type="predicted"/>
<dbReference type="KEGG" id="tnl:113501878"/>
<name>A0A7E5WE88_TRINI</name>
<feature type="transmembrane region" description="Helical" evidence="1">
    <location>
        <begin position="39"/>
        <end position="61"/>
    </location>
</feature>
<protein>
    <submittedName>
        <fullName evidence="3">Protein rolling stone-like</fullName>
    </submittedName>
</protein>
<dbReference type="InterPro" id="IPR049352">
    <property type="entry name" value="Rost"/>
</dbReference>
<dbReference type="RefSeq" id="XP_026738979.1">
    <property type="nucleotide sequence ID" value="XM_026883178.1"/>
</dbReference>
<keyword evidence="1" id="KW-0812">Transmembrane</keyword>
<dbReference type="PANTHER" id="PTHR12242">
    <property type="entry name" value="OS02G0130600 PROTEIN-RELATED"/>
    <property type="match status" value="1"/>
</dbReference>
<evidence type="ECO:0000313" key="2">
    <source>
        <dbReference type="Proteomes" id="UP000322000"/>
    </source>
</evidence>
<feature type="transmembrane region" description="Helical" evidence="1">
    <location>
        <begin position="113"/>
        <end position="137"/>
    </location>
</feature>
<dbReference type="GeneID" id="113501878"/>
<reference evidence="3" key="1">
    <citation type="submission" date="2025-08" db="UniProtKB">
        <authorList>
            <consortium name="RefSeq"/>
        </authorList>
    </citation>
    <scope>IDENTIFICATION</scope>
</reference>
<dbReference type="Proteomes" id="UP000322000">
    <property type="component" value="Chromosome 16"/>
</dbReference>
<dbReference type="AlphaFoldDB" id="A0A7E5WE88"/>
<gene>
    <name evidence="3" type="primary">LOC113501878</name>
</gene>
<dbReference type="GO" id="GO:0016020">
    <property type="term" value="C:membrane"/>
    <property type="evidence" value="ECO:0007669"/>
    <property type="project" value="TreeGrafter"/>
</dbReference>
<feature type="transmembrane region" description="Helical" evidence="1">
    <location>
        <begin position="67"/>
        <end position="92"/>
    </location>
</feature>
<feature type="transmembrane region" description="Helical" evidence="1">
    <location>
        <begin position="225"/>
        <end position="247"/>
    </location>
</feature>
<evidence type="ECO:0000313" key="3">
    <source>
        <dbReference type="RefSeq" id="XP_026738979.1"/>
    </source>
</evidence>
<organism evidence="2 3">
    <name type="scientific">Trichoplusia ni</name>
    <name type="common">Cabbage looper</name>
    <dbReference type="NCBI Taxonomy" id="7111"/>
    <lineage>
        <taxon>Eukaryota</taxon>
        <taxon>Metazoa</taxon>
        <taxon>Ecdysozoa</taxon>
        <taxon>Arthropoda</taxon>
        <taxon>Hexapoda</taxon>
        <taxon>Insecta</taxon>
        <taxon>Pterygota</taxon>
        <taxon>Neoptera</taxon>
        <taxon>Endopterygota</taxon>
        <taxon>Lepidoptera</taxon>
        <taxon>Glossata</taxon>
        <taxon>Ditrysia</taxon>
        <taxon>Noctuoidea</taxon>
        <taxon>Noctuidae</taxon>
        <taxon>Plusiinae</taxon>
        <taxon>Trichoplusia</taxon>
    </lineage>
</organism>
<evidence type="ECO:0000256" key="1">
    <source>
        <dbReference type="SAM" id="Phobius"/>
    </source>
</evidence>
<dbReference type="Pfam" id="PF21534">
    <property type="entry name" value="Rost"/>
    <property type="match status" value="1"/>
</dbReference>
<feature type="transmembrane region" description="Helical" evidence="1">
    <location>
        <begin position="149"/>
        <end position="169"/>
    </location>
</feature>
<keyword evidence="1" id="KW-1133">Transmembrane helix</keyword>
<keyword evidence="1" id="KW-0472">Membrane</keyword>
<dbReference type="InParanoid" id="A0A7E5WE88"/>
<feature type="transmembrane region" description="Helical" evidence="1">
    <location>
        <begin position="181"/>
        <end position="200"/>
    </location>
</feature>
<sequence>MKMVKIYRKSVSFSALWVSTNERLTDFYASSWQRGETPVVLLVVRLVLAALALAILTWSLIEAPTPYWMIYLTNWGLLLVTGMTLCGSIVSFAALNNKGYSDDMKQLPWYTSLYWAVFNIAVTLSIMITALYWILLYDPEMRGEMGDRAFWLDVSTHGFASCLAMAELLMSRTPVRFLHVYQPLGMGLWYAAFSAIYYAAGGTDINGNRYIYDVLDWSHGRRTSVVLAASMAGLIIVYTFVWGLAYCRDRLSALVRTTSHDLAPAPPDRHTRLV</sequence>